<feature type="transmembrane region" description="Helical" evidence="9">
    <location>
        <begin position="49"/>
        <end position="65"/>
    </location>
</feature>
<dbReference type="Pfam" id="PF04290">
    <property type="entry name" value="DctQ"/>
    <property type="match status" value="1"/>
</dbReference>
<evidence type="ECO:0000256" key="3">
    <source>
        <dbReference type="ARBA" id="ARBA00022475"/>
    </source>
</evidence>
<feature type="transmembrane region" description="Helical" evidence="9">
    <location>
        <begin position="127"/>
        <end position="148"/>
    </location>
</feature>
<dbReference type="GO" id="GO:0022857">
    <property type="term" value="F:transmembrane transporter activity"/>
    <property type="evidence" value="ECO:0007669"/>
    <property type="project" value="UniProtKB-UniRule"/>
</dbReference>
<dbReference type="OrthoDB" id="4964541at2"/>
<protein>
    <recommendedName>
        <fullName evidence="9">TRAP transporter small permease protein</fullName>
    </recommendedName>
</protein>
<dbReference type="EMBL" id="SUNI01000010">
    <property type="protein sequence ID" value="TJZ91396.1"/>
    <property type="molecule type" value="Genomic_DNA"/>
</dbReference>
<gene>
    <name evidence="11" type="ORF">FA743_11435</name>
</gene>
<comment type="function">
    <text evidence="9">Part of the tripartite ATP-independent periplasmic (TRAP) transport system.</text>
</comment>
<evidence type="ECO:0000256" key="4">
    <source>
        <dbReference type="ARBA" id="ARBA00022519"/>
    </source>
</evidence>
<reference evidence="11 12" key="1">
    <citation type="submission" date="2019-04" db="EMBL/GenBank/DDBJ databases">
        <authorList>
            <person name="Li J."/>
        </authorList>
    </citation>
    <scope>NUCLEOTIDE SEQUENCE [LARGE SCALE GENOMIC DNA]</scope>
    <source>
        <strain evidence="11 12">KCTC 42687</strain>
    </source>
</reference>
<keyword evidence="4 9" id="KW-0997">Cell inner membrane</keyword>
<comment type="subcellular location">
    <subcellularLocation>
        <location evidence="1 9">Cell inner membrane</location>
        <topology evidence="1 9">Multi-pass membrane protein</topology>
    </subcellularLocation>
</comment>
<dbReference type="PANTHER" id="PTHR35011">
    <property type="entry name" value="2,3-DIKETO-L-GULONATE TRAP TRANSPORTER SMALL PERMEASE PROTEIN YIAM"/>
    <property type="match status" value="1"/>
</dbReference>
<keyword evidence="3" id="KW-1003">Cell membrane</keyword>
<keyword evidence="6 9" id="KW-1133">Transmembrane helix</keyword>
<evidence type="ECO:0000256" key="1">
    <source>
        <dbReference type="ARBA" id="ARBA00004429"/>
    </source>
</evidence>
<evidence type="ECO:0000259" key="10">
    <source>
        <dbReference type="Pfam" id="PF04290"/>
    </source>
</evidence>
<evidence type="ECO:0000256" key="7">
    <source>
        <dbReference type="ARBA" id="ARBA00023136"/>
    </source>
</evidence>
<evidence type="ECO:0000313" key="12">
    <source>
        <dbReference type="Proteomes" id="UP000309747"/>
    </source>
</evidence>
<dbReference type="AlphaFoldDB" id="A0A4U0R986"/>
<dbReference type="PANTHER" id="PTHR35011:SF2">
    <property type="entry name" value="2,3-DIKETO-L-GULONATE TRAP TRANSPORTER SMALL PERMEASE PROTEIN YIAM"/>
    <property type="match status" value="1"/>
</dbReference>
<dbReference type="GO" id="GO:0015740">
    <property type="term" value="P:C4-dicarboxylate transport"/>
    <property type="evidence" value="ECO:0007669"/>
    <property type="project" value="TreeGrafter"/>
</dbReference>
<keyword evidence="7 9" id="KW-0472">Membrane</keyword>
<evidence type="ECO:0000313" key="11">
    <source>
        <dbReference type="EMBL" id="TJZ91396.1"/>
    </source>
</evidence>
<evidence type="ECO:0000256" key="9">
    <source>
        <dbReference type="RuleBase" id="RU369079"/>
    </source>
</evidence>
<feature type="transmembrane region" description="Helical" evidence="9">
    <location>
        <begin position="7"/>
        <end position="29"/>
    </location>
</feature>
<evidence type="ECO:0000256" key="2">
    <source>
        <dbReference type="ARBA" id="ARBA00022448"/>
    </source>
</evidence>
<sequence>MRAAIEALWRAIDIIMAVLLAGMIALVFLNVVMRYGFSSGLRVTIELSRLWFVWVVMLGTAVVLRRGEHLQLSEFSEALMPRFVPILRRICWAIVLVAVMMLFVGAWRQTLANWNNISQLTGLPSGLLYLSGVVSAALMAAIALARIFGPDHGPAGTNPEVH</sequence>
<organism evidence="11 12">
    <name type="scientific">Paracoccus gahaiensis</name>
    <dbReference type="NCBI Taxonomy" id="1706839"/>
    <lineage>
        <taxon>Bacteria</taxon>
        <taxon>Pseudomonadati</taxon>
        <taxon>Pseudomonadota</taxon>
        <taxon>Alphaproteobacteria</taxon>
        <taxon>Rhodobacterales</taxon>
        <taxon>Paracoccaceae</taxon>
        <taxon>Paracoccus</taxon>
    </lineage>
</organism>
<dbReference type="RefSeq" id="WP_136886237.1">
    <property type="nucleotide sequence ID" value="NZ_SUNI01000010.1"/>
</dbReference>
<comment type="caution">
    <text evidence="11">The sequence shown here is derived from an EMBL/GenBank/DDBJ whole genome shotgun (WGS) entry which is preliminary data.</text>
</comment>
<name>A0A4U0R986_9RHOB</name>
<feature type="domain" description="Tripartite ATP-independent periplasmic transporters DctQ component" evidence="10">
    <location>
        <begin position="23"/>
        <end position="148"/>
    </location>
</feature>
<dbReference type="GO" id="GO:0005886">
    <property type="term" value="C:plasma membrane"/>
    <property type="evidence" value="ECO:0007669"/>
    <property type="project" value="UniProtKB-SubCell"/>
</dbReference>
<comment type="similarity">
    <text evidence="8 9">Belongs to the TRAP transporter small permease family.</text>
</comment>
<accession>A0A4U0R986</accession>
<evidence type="ECO:0000256" key="8">
    <source>
        <dbReference type="ARBA" id="ARBA00038436"/>
    </source>
</evidence>
<keyword evidence="5 9" id="KW-0812">Transmembrane</keyword>
<comment type="subunit">
    <text evidence="9">The complex comprises the extracytoplasmic solute receptor protein and the two transmembrane proteins.</text>
</comment>
<evidence type="ECO:0000256" key="6">
    <source>
        <dbReference type="ARBA" id="ARBA00022989"/>
    </source>
</evidence>
<keyword evidence="2 9" id="KW-0813">Transport</keyword>
<dbReference type="InterPro" id="IPR007387">
    <property type="entry name" value="TRAP_DctQ"/>
</dbReference>
<proteinExistence type="inferred from homology"/>
<feature type="transmembrane region" description="Helical" evidence="9">
    <location>
        <begin position="86"/>
        <end position="107"/>
    </location>
</feature>
<dbReference type="Proteomes" id="UP000309747">
    <property type="component" value="Unassembled WGS sequence"/>
</dbReference>
<keyword evidence="12" id="KW-1185">Reference proteome</keyword>
<evidence type="ECO:0000256" key="5">
    <source>
        <dbReference type="ARBA" id="ARBA00022692"/>
    </source>
</evidence>
<dbReference type="InterPro" id="IPR055348">
    <property type="entry name" value="DctQ"/>
</dbReference>